<sequence>MQEEKNRERETIREAMTETEVAALPLRLLEFAAVHATGKMVMMMPRCEKEEVVVVTVVVWRCATKMKKNGERRWRKQEEDVVHRAVGEKRGEKKPVAMPFFGDFVSICGAIGFTPLDFVFPALAYIKVGSKIKNNKNNKFYLLMLPLNVLIATWFSIVAILGCIGAIRFIVEDIKTYKFFHDM</sequence>
<keyword evidence="2" id="KW-0813">Transport</keyword>
<evidence type="ECO:0000313" key="9">
    <source>
        <dbReference type="EMBL" id="MED6120402.1"/>
    </source>
</evidence>
<evidence type="ECO:0000256" key="2">
    <source>
        <dbReference type="ARBA" id="ARBA00022448"/>
    </source>
</evidence>
<name>A0ABU6R8V2_9FABA</name>
<feature type="domain" description="Amino acid transporter transmembrane" evidence="8">
    <location>
        <begin position="97"/>
        <end position="159"/>
    </location>
</feature>
<organism evidence="9 10">
    <name type="scientific">Stylosanthes scabra</name>
    <dbReference type="NCBI Taxonomy" id="79078"/>
    <lineage>
        <taxon>Eukaryota</taxon>
        <taxon>Viridiplantae</taxon>
        <taxon>Streptophyta</taxon>
        <taxon>Embryophyta</taxon>
        <taxon>Tracheophyta</taxon>
        <taxon>Spermatophyta</taxon>
        <taxon>Magnoliopsida</taxon>
        <taxon>eudicotyledons</taxon>
        <taxon>Gunneridae</taxon>
        <taxon>Pentapetalae</taxon>
        <taxon>rosids</taxon>
        <taxon>fabids</taxon>
        <taxon>Fabales</taxon>
        <taxon>Fabaceae</taxon>
        <taxon>Papilionoideae</taxon>
        <taxon>50 kb inversion clade</taxon>
        <taxon>dalbergioids sensu lato</taxon>
        <taxon>Dalbergieae</taxon>
        <taxon>Pterocarpus clade</taxon>
        <taxon>Stylosanthes</taxon>
    </lineage>
</organism>
<keyword evidence="6 7" id="KW-0472">Membrane</keyword>
<keyword evidence="3 7" id="KW-0812">Transmembrane</keyword>
<evidence type="ECO:0000256" key="4">
    <source>
        <dbReference type="ARBA" id="ARBA00022970"/>
    </source>
</evidence>
<evidence type="ECO:0000256" key="5">
    <source>
        <dbReference type="ARBA" id="ARBA00022989"/>
    </source>
</evidence>
<dbReference type="Proteomes" id="UP001341840">
    <property type="component" value="Unassembled WGS sequence"/>
</dbReference>
<dbReference type="EMBL" id="JASCZI010030274">
    <property type="protein sequence ID" value="MED6120402.1"/>
    <property type="molecule type" value="Genomic_DNA"/>
</dbReference>
<keyword evidence="4" id="KW-0029">Amino-acid transport</keyword>
<feature type="transmembrane region" description="Helical" evidence="7">
    <location>
        <begin position="140"/>
        <end position="171"/>
    </location>
</feature>
<dbReference type="Pfam" id="PF01490">
    <property type="entry name" value="Aa_trans"/>
    <property type="match status" value="1"/>
</dbReference>
<keyword evidence="5 7" id="KW-1133">Transmembrane helix</keyword>
<evidence type="ECO:0000313" key="10">
    <source>
        <dbReference type="Proteomes" id="UP001341840"/>
    </source>
</evidence>
<comment type="caution">
    <text evidence="9">The sequence shown here is derived from an EMBL/GenBank/DDBJ whole genome shotgun (WGS) entry which is preliminary data.</text>
</comment>
<dbReference type="InterPro" id="IPR013057">
    <property type="entry name" value="AA_transpt_TM"/>
</dbReference>
<evidence type="ECO:0000256" key="1">
    <source>
        <dbReference type="ARBA" id="ARBA00004370"/>
    </source>
</evidence>
<evidence type="ECO:0000259" key="8">
    <source>
        <dbReference type="Pfam" id="PF01490"/>
    </source>
</evidence>
<gene>
    <name evidence="9" type="ORF">PIB30_020594</name>
</gene>
<evidence type="ECO:0000256" key="7">
    <source>
        <dbReference type="SAM" id="Phobius"/>
    </source>
</evidence>
<comment type="subcellular location">
    <subcellularLocation>
        <location evidence="1">Membrane</location>
    </subcellularLocation>
</comment>
<protein>
    <recommendedName>
        <fullName evidence="8">Amino acid transporter transmembrane domain-containing protein</fullName>
    </recommendedName>
</protein>
<accession>A0ABU6R8V2</accession>
<evidence type="ECO:0000256" key="6">
    <source>
        <dbReference type="ARBA" id="ARBA00023136"/>
    </source>
</evidence>
<feature type="transmembrane region" description="Helical" evidence="7">
    <location>
        <begin position="100"/>
        <end position="120"/>
    </location>
</feature>
<evidence type="ECO:0000256" key="3">
    <source>
        <dbReference type="ARBA" id="ARBA00022692"/>
    </source>
</evidence>
<proteinExistence type="predicted"/>
<reference evidence="9 10" key="1">
    <citation type="journal article" date="2023" name="Plants (Basel)">
        <title>Bridging the Gap: Combining Genomics and Transcriptomics Approaches to Understand Stylosanthes scabra, an Orphan Legume from the Brazilian Caatinga.</title>
        <authorList>
            <person name="Ferreira-Neto J.R.C."/>
            <person name="da Silva M.D."/>
            <person name="Binneck E."/>
            <person name="de Melo N.F."/>
            <person name="da Silva R.H."/>
            <person name="de Melo A.L.T.M."/>
            <person name="Pandolfi V."/>
            <person name="Bustamante F.O."/>
            <person name="Brasileiro-Vidal A.C."/>
            <person name="Benko-Iseppon A.M."/>
        </authorList>
    </citation>
    <scope>NUCLEOTIDE SEQUENCE [LARGE SCALE GENOMIC DNA]</scope>
    <source>
        <tissue evidence="9">Leaves</tissue>
    </source>
</reference>
<keyword evidence="10" id="KW-1185">Reference proteome</keyword>